<dbReference type="Pfam" id="PF00581">
    <property type="entry name" value="Rhodanese"/>
    <property type="match status" value="1"/>
</dbReference>
<name>A0A517XT59_9BACT</name>
<sequence precursor="true">MTGPTTARLAFTLAAVFAAGAAVGDEPASTPRREIPKEKRTTLRLYLTAKEAYEKWKADPKKVKVLDVRTPEEYVFVGHAEMAWNIPLALQTYQWVAGKKELAVRPNAEFVTRVKEWAKPGDTILVMCRSGGRSAMAVNALAEAGFTNVHNIVDGMEGDTVEDPDSAFFGKRMKNGWKNAGLPWTYDLEPEQMRLPKP</sequence>
<keyword evidence="4" id="KW-1185">Reference proteome</keyword>
<gene>
    <name evidence="3" type="ORF">ETAA1_26210</name>
</gene>
<dbReference type="KEGG" id="uli:ETAA1_26210"/>
<feature type="chain" id="PRO_5022117683" evidence="1">
    <location>
        <begin position="22"/>
        <end position="198"/>
    </location>
</feature>
<dbReference type="AlphaFoldDB" id="A0A517XT59"/>
<proteinExistence type="predicted"/>
<reference evidence="3 4" key="1">
    <citation type="submission" date="2019-02" db="EMBL/GenBank/DDBJ databases">
        <title>Deep-cultivation of Planctomycetes and their phenomic and genomic characterization uncovers novel biology.</title>
        <authorList>
            <person name="Wiegand S."/>
            <person name="Jogler M."/>
            <person name="Boedeker C."/>
            <person name="Pinto D."/>
            <person name="Vollmers J."/>
            <person name="Rivas-Marin E."/>
            <person name="Kohn T."/>
            <person name="Peeters S.H."/>
            <person name="Heuer A."/>
            <person name="Rast P."/>
            <person name="Oberbeckmann S."/>
            <person name="Bunk B."/>
            <person name="Jeske O."/>
            <person name="Meyerdierks A."/>
            <person name="Storesund J.E."/>
            <person name="Kallscheuer N."/>
            <person name="Luecker S."/>
            <person name="Lage O.M."/>
            <person name="Pohl T."/>
            <person name="Merkel B.J."/>
            <person name="Hornburger P."/>
            <person name="Mueller R.-W."/>
            <person name="Bruemmer F."/>
            <person name="Labrenz M."/>
            <person name="Spormann A.M."/>
            <person name="Op den Camp H."/>
            <person name="Overmann J."/>
            <person name="Amann R."/>
            <person name="Jetten M.S.M."/>
            <person name="Mascher T."/>
            <person name="Medema M.H."/>
            <person name="Devos D.P."/>
            <person name="Kaster A.-K."/>
            <person name="Ovreas L."/>
            <person name="Rohde M."/>
            <person name="Galperin M.Y."/>
            <person name="Jogler C."/>
        </authorList>
    </citation>
    <scope>NUCLEOTIDE SEQUENCE [LARGE SCALE GENOMIC DNA]</scope>
    <source>
        <strain evidence="3 4">ETA_A1</strain>
    </source>
</reference>
<dbReference type="RefSeq" id="WP_145238594.1">
    <property type="nucleotide sequence ID" value="NZ_CP036273.1"/>
</dbReference>
<dbReference type="PANTHER" id="PTHR45431:SF3">
    <property type="entry name" value="RHODANESE-LIKE DOMAIN-CONTAINING PROTEIN 15, CHLOROPLASTIC"/>
    <property type="match status" value="1"/>
</dbReference>
<feature type="signal peptide" evidence="1">
    <location>
        <begin position="1"/>
        <end position="21"/>
    </location>
</feature>
<protein>
    <submittedName>
        <fullName evidence="3">Molybdopterin biosynthesis protein MoeB</fullName>
    </submittedName>
</protein>
<feature type="domain" description="Rhodanese" evidence="2">
    <location>
        <begin position="59"/>
        <end position="163"/>
    </location>
</feature>
<dbReference type="OrthoDB" id="9800872at2"/>
<evidence type="ECO:0000256" key="1">
    <source>
        <dbReference type="SAM" id="SignalP"/>
    </source>
</evidence>
<dbReference type="SMART" id="SM00450">
    <property type="entry name" value="RHOD"/>
    <property type="match status" value="1"/>
</dbReference>
<dbReference type="InterPro" id="IPR036873">
    <property type="entry name" value="Rhodanese-like_dom_sf"/>
</dbReference>
<dbReference type="SUPFAM" id="SSF52821">
    <property type="entry name" value="Rhodanese/Cell cycle control phosphatase"/>
    <property type="match status" value="1"/>
</dbReference>
<dbReference type="PANTHER" id="PTHR45431">
    <property type="entry name" value="RHODANESE-LIKE DOMAIN-CONTAINING PROTEIN 15, CHLOROPLASTIC"/>
    <property type="match status" value="1"/>
</dbReference>
<dbReference type="PROSITE" id="PS50206">
    <property type="entry name" value="RHODANESE_3"/>
    <property type="match status" value="1"/>
</dbReference>
<evidence type="ECO:0000313" key="4">
    <source>
        <dbReference type="Proteomes" id="UP000319576"/>
    </source>
</evidence>
<evidence type="ECO:0000313" key="3">
    <source>
        <dbReference type="EMBL" id="QDU20664.1"/>
    </source>
</evidence>
<evidence type="ECO:0000259" key="2">
    <source>
        <dbReference type="PROSITE" id="PS50206"/>
    </source>
</evidence>
<accession>A0A517XT59</accession>
<dbReference type="EMBL" id="CP036273">
    <property type="protein sequence ID" value="QDU20664.1"/>
    <property type="molecule type" value="Genomic_DNA"/>
</dbReference>
<dbReference type="InterPro" id="IPR052367">
    <property type="entry name" value="Thiosulfate_ST/Rhodanese-like"/>
</dbReference>
<dbReference type="InterPro" id="IPR001763">
    <property type="entry name" value="Rhodanese-like_dom"/>
</dbReference>
<dbReference type="Proteomes" id="UP000319576">
    <property type="component" value="Chromosome"/>
</dbReference>
<dbReference type="Gene3D" id="3.40.250.10">
    <property type="entry name" value="Rhodanese-like domain"/>
    <property type="match status" value="1"/>
</dbReference>
<organism evidence="3 4">
    <name type="scientific">Urbifossiella limnaea</name>
    <dbReference type="NCBI Taxonomy" id="2528023"/>
    <lineage>
        <taxon>Bacteria</taxon>
        <taxon>Pseudomonadati</taxon>
        <taxon>Planctomycetota</taxon>
        <taxon>Planctomycetia</taxon>
        <taxon>Gemmatales</taxon>
        <taxon>Gemmataceae</taxon>
        <taxon>Urbifossiella</taxon>
    </lineage>
</organism>
<keyword evidence="1" id="KW-0732">Signal</keyword>